<accession>A0AAD3Y6Z6</accession>
<comment type="caution">
    <text evidence="1">The sequence shown here is derived from an EMBL/GenBank/DDBJ whole genome shotgun (WGS) entry which is preliminary data.</text>
</comment>
<dbReference type="EMBL" id="BSYO01000036">
    <property type="protein sequence ID" value="GMH29504.1"/>
    <property type="molecule type" value="Genomic_DNA"/>
</dbReference>
<name>A0AAD3Y6Z6_NEPGR</name>
<evidence type="ECO:0000313" key="1">
    <source>
        <dbReference type="EMBL" id="GMH29504.1"/>
    </source>
</evidence>
<proteinExistence type="predicted"/>
<sequence>MLLHPRCCWLPCGQYEFLRELGFGLLHSLVWVNQLLNDSKWGCDAVVYDDYTLGFCAVGAVLAPAKVMCWVCPGHCYGGVPKWTEYLVLAAVPVASLSNAEAGPTGCTASELPRNRSLHIGSTDGLQKEDVVADCSANPFAPLLADCDSEIVKDLEV</sequence>
<organism evidence="1 2">
    <name type="scientific">Nepenthes gracilis</name>
    <name type="common">Slender pitcher plant</name>
    <dbReference type="NCBI Taxonomy" id="150966"/>
    <lineage>
        <taxon>Eukaryota</taxon>
        <taxon>Viridiplantae</taxon>
        <taxon>Streptophyta</taxon>
        <taxon>Embryophyta</taxon>
        <taxon>Tracheophyta</taxon>
        <taxon>Spermatophyta</taxon>
        <taxon>Magnoliopsida</taxon>
        <taxon>eudicotyledons</taxon>
        <taxon>Gunneridae</taxon>
        <taxon>Pentapetalae</taxon>
        <taxon>Caryophyllales</taxon>
        <taxon>Nepenthaceae</taxon>
        <taxon>Nepenthes</taxon>
    </lineage>
</organism>
<reference evidence="1" key="1">
    <citation type="submission" date="2023-05" db="EMBL/GenBank/DDBJ databases">
        <title>Nepenthes gracilis genome sequencing.</title>
        <authorList>
            <person name="Fukushima K."/>
        </authorList>
    </citation>
    <scope>NUCLEOTIDE SEQUENCE</scope>
    <source>
        <strain evidence="1">SING2019-196</strain>
    </source>
</reference>
<dbReference type="Proteomes" id="UP001279734">
    <property type="component" value="Unassembled WGS sequence"/>
</dbReference>
<keyword evidence="2" id="KW-1185">Reference proteome</keyword>
<protein>
    <submittedName>
        <fullName evidence="1">Uncharacterized protein</fullName>
    </submittedName>
</protein>
<gene>
    <name evidence="1" type="ORF">Nepgr_031347</name>
</gene>
<evidence type="ECO:0000313" key="2">
    <source>
        <dbReference type="Proteomes" id="UP001279734"/>
    </source>
</evidence>
<dbReference type="AlphaFoldDB" id="A0AAD3Y6Z6"/>